<dbReference type="STRING" id="1229726.GRFL_3247"/>
<proteinExistence type="predicted"/>
<evidence type="ECO:0000313" key="1">
    <source>
        <dbReference type="EMBL" id="APU69971.1"/>
    </source>
</evidence>
<evidence type="ECO:0000313" key="2">
    <source>
        <dbReference type="Proteomes" id="UP000186230"/>
    </source>
</evidence>
<reference evidence="1 2" key="1">
    <citation type="submission" date="2016-07" db="EMBL/GenBank/DDBJ databases">
        <title>Multi-omics approach to identify versatile polysaccharide utilization systems of a marine flavobacterium Gramella flava.</title>
        <authorList>
            <person name="Tang K."/>
        </authorList>
    </citation>
    <scope>NUCLEOTIDE SEQUENCE [LARGE SCALE GENOMIC DNA]</scope>
    <source>
        <strain evidence="1 2">JLT2011</strain>
    </source>
</reference>
<dbReference type="Proteomes" id="UP000186230">
    <property type="component" value="Chromosome"/>
</dbReference>
<dbReference type="EMBL" id="CP016359">
    <property type="protein sequence ID" value="APU69971.1"/>
    <property type="molecule type" value="Genomic_DNA"/>
</dbReference>
<organism evidence="1 2">
    <name type="scientific">Christiangramia flava JLT2011</name>
    <dbReference type="NCBI Taxonomy" id="1229726"/>
    <lineage>
        <taxon>Bacteria</taxon>
        <taxon>Pseudomonadati</taxon>
        <taxon>Bacteroidota</taxon>
        <taxon>Flavobacteriia</taxon>
        <taxon>Flavobacteriales</taxon>
        <taxon>Flavobacteriaceae</taxon>
        <taxon>Christiangramia</taxon>
    </lineage>
</organism>
<accession>A0A1L7I8N9</accession>
<dbReference type="RefSeq" id="WP_083645552.1">
    <property type="nucleotide sequence ID" value="NZ_AMRU01000004.1"/>
</dbReference>
<sequence length="856" mass="97320">MFKKHLLSICKSKSYLLIALLFLGFSAMAQDFPVYDEFTVEMNVPRMGVVEIPIAIKEETAYISVTELFDIFSLKNEFDSEAGSVSGFIINPNQSYLIDTKNNILTYRSENYNFSASDYILTPTDLYIRSDLFGKIFGLYTNFNFRELNISFKSELQLPVFTRLRQNRLRGGISRQTVFEPDTVLPRKNSLLKGGMLDWGVISTQQTNGVTDNRVNLGIGAMILGGETNVLLNYSNRVPFTSRNQFYQWRYVNNDSKLFKQVTAGKIFTGATSSLFAPVVGVQFSNSPLLNRRSYGTYVLNDYTEANWTVELYVNNVLVNYTKADASGFFSFEVPLMYGNTSVALQFYGPYGEERREERIINIPYNFVPEKKLEYTLSAGVVEDRDNRKFSRFQMNYGLSRNVSLGAGVEYLSEVSSGEVMPFVQSSFKLAPNLLLTTSYNLGVKGEGLLSYRTVRGQQFDLNYVKYHEDQTAINYNYLEERKFSFSSPIRFRHFSAFTRFRVDQLVLPNTEFTTAQWLVSGVLFGISTNATTFAIFNDRLNKPTIYSSLSQTYRLPARFLFTPQVQYDLSDNALRNLNLEVERVIFRNGFLNLSYENNFIRNVYNFEIGLRYNLNFAQTSATARIGNRYSSFIQSARGSLRYDDNLGRLHASDRNAVGRGGISIIPFLDANGNGQKEENERLVSGLKLLANPGVVTRDKNDEVIRIDDLQSYVKTLIKLDATSLENIAWKIENPFVELEILPNQYRAIYVPVKVLGEVSGMVYLKENGNAKGQGRIRVHIFDAEGNLVRSILTETDGYFNYLGLAPGNYTAEVDSLQLENLGLKSNTARIPFTIQYEEYGAVVDSVEFTLTNQEE</sequence>
<dbReference type="OrthoDB" id="1521722at2"/>
<dbReference type="InterPro" id="IPR013783">
    <property type="entry name" value="Ig-like_fold"/>
</dbReference>
<name>A0A1L7I8N9_9FLAO</name>
<dbReference type="AlphaFoldDB" id="A0A1L7I8N9"/>
<dbReference type="SUPFAM" id="SSF49478">
    <property type="entry name" value="Cna protein B-type domain"/>
    <property type="match status" value="1"/>
</dbReference>
<dbReference type="Gene3D" id="2.60.40.10">
    <property type="entry name" value="Immunoglobulins"/>
    <property type="match status" value="1"/>
</dbReference>
<keyword evidence="2" id="KW-1185">Reference proteome</keyword>
<dbReference type="KEGG" id="gfl:GRFL_3247"/>
<protein>
    <submittedName>
        <fullName evidence="1">Uncharacterized protein</fullName>
    </submittedName>
</protein>
<gene>
    <name evidence="1" type="ORF">GRFL_3247</name>
</gene>